<proteinExistence type="predicted"/>
<sequence>MLEISGKDISELSDSDLRALIGLLCEAELRTYGLPTAGVTWGGHQNAKDGGIDVRVDILSPLHADSFIPRSKTGFQVKKPDMPRADILSEMRPKGKLRQVIRDLVDSKGAYIIVSSQGSTADSALKDRKKQC</sequence>
<keyword evidence="2" id="KW-1185">Reference proteome</keyword>
<dbReference type="Proteomes" id="UP001228376">
    <property type="component" value="Unassembled WGS sequence"/>
</dbReference>
<comment type="caution">
    <text evidence="1">The sequence shown here is derived from an EMBL/GenBank/DDBJ whole genome shotgun (WGS) entry which is preliminary data.</text>
</comment>
<evidence type="ECO:0000313" key="2">
    <source>
        <dbReference type="Proteomes" id="UP001228376"/>
    </source>
</evidence>
<dbReference type="EMBL" id="JAROCA020000001">
    <property type="protein sequence ID" value="MDY0404167.1"/>
    <property type="molecule type" value="Genomic_DNA"/>
</dbReference>
<organism evidence="1 2">
    <name type="scientific">Tigheibacillus jepli</name>
    <dbReference type="NCBI Taxonomy" id="3035914"/>
    <lineage>
        <taxon>Bacteria</taxon>
        <taxon>Bacillati</taxon>
        <taxon>Bacillota</taxon>
        <taxon>Bacilli</taxon>
        <taxon>Bacillales</taxon>
        <taxon>Bacillaceae</taxon>
        <taxon>Tigheibacillus</taxon>
    </lineage>
</organism>
<dbReference type="RefSeq" id="WP_320384138.1">
    <property type="nucleotide sequence ID" value="NZ_JAROCA020000001.1"/>
</dbReference>
<gene>
    <name evidence="1" type="ORF">P5G51_000975</name>
</gene>
<protein>
    <recommendedName>
        <fullName evidence="3">Restriction endonuclease</fullName>
    </recommendedName>
</protein>
<evidence type="ECO:0008006" key="3">
    <source>
        <dbReference type="Google" id="ProtNLM"/>
    </source>
</evidence>
<accession>A0ABU5CCV5</accession>
<name>A0ABU5CCV5_9BACI</name>
<reference evidence="1 2" key="1">
    <citation type="submission" date="2023-10" db="EMBL/GenBank/DDBJ databases">
        <title>179-bfca-hs.</title>
        <authorList>
            <person name="Miliotis G."/>
            <person name="Sengupta P."/>
            <person name="Hameed A."/>
            <person name="Chuvochina M."/>
            <person name="Mcdonagh F."/>
            <person name="Simpson A.C."/>
            <person name="Singh N.K."/>
            <person name="Rekha P.D."/>
            <person name="Raman K."/>
            <person name="Hugenholtz P."/>
            <person name="Venkateswaran K."/>
        </authorList>
    </citation>
    <scope>NUCLEOTIDE SEQUENCE [LARGE SCALE GENOMIC DNA]</scope>
    <source>
        <strain evidence="1 2">179-BFC-A-HS</strain>
    </source>
</reference>
<evidence type="ECO:0000313" key="1">
    <source>
        <dbReference type="EMBL" id="MDY0404167.1"/>
    </source>
</evidence>